<dbReference type="Pfam" id="PF17135">
    <property type="entry name" value="Ribosomal_L18"/>
    <property type="match status" value="1"/>
</dbReference>
<gene>
    <name evidence="5" type="ORF">RJ640_019940</name>
</gene>
<dbReference type="EMBL" id="JAVXUO010003229">
    <property type="protein sequence ID" value="KAK2965185.1"/>
    <property type="molecule type" value="Genomic_DNA"/>
</dbReference>
<dbReference type="InterPro" id="IPR021131">
    <property type="entry name" value="Ribosomal_uL15/eL18"/>
</dbReference>
<organism evidence="5 6">
    <name type="scientific">Escallonia rubra</name>
    <dbReference type="NCBI Taxonomy" id="112253"/>
    <lineage>
        <taxon>Eukaryota</taxon>
        <taxon>Viridiplantae</taxon>
        <taxon>Streptophyta</taxon>
        <taxon>Embryophyta</taxon>
        <taxon>Tracheophyta</taxon>
        <taxon>Spermatophyta</taxon>
        <taxon>Magnoliopsida</taxon>
        <taxon>eudicotyledons</taxon>
        <taxon>Gunneridae</taxon>
        <taxon>Pentapetalae</taxon>
        <taxon>asterids</taxon>
        <taxon>campanulids</taxon>
        <taxon>Escalloniales</taxon>
        <taxon>Escalloniaceae</taxon>
        <taxon>Escallonia</taxon>
    </lineage>
</organism>
<dbReference type="GO" id="GO:1990904">
    <property type="term" value="C:ribonucleoprotein complex"/>
    <property type="evidence" value="ECO:0007669"/>
    <property type="project" value="UniProtKB-KW"/>
</dbReference>
<feature type="compositionally biased region" description="Polar residues" evidence="3">
    <location>
        <begin position="74"/>
        <end position="85"/>
    </location>
</feature>
<protein>
    <recommendedName>
        <fullName evidence="4">Large ribosomal subunit protein uL15/eL18 domain-containing protein</fullName>
    </recommendedName>
</protein>
<keyword evidence="1" id="KW-0689">Ribosomal protein</keyword>
<dbReference type="Gene3D" id="3.100.10.10">
    <property type="match status" value="1"/>
</dbReference>
<keyword evidence="2" id="KW-0687">Ribonucleoprotein</keyword>
<evidence type="ECO:0000313" key="6">
    <source>
        <dbReference type="Proteomes" id="UP001187471"/>
    </source>
</evidence>
<dbReference type="Proteomes" id="UP001187471">
    <property type="component" value="Unassembled WGS sequence"/>
</dbReference>
<feature type="region of interest" description="Disordered" evidence="3">
    <location>
        <begin position="45"/>
        <end position="85"/>
    </location>
</feature>
<evidence type="ECO:0000256" key="2">
    <source>
        <dbReference type="ARBA" id="ARBA00023274"/>
    </source>
</evidence>
<name>A0AA88QSB5_9ASTE</name>
<evidence type="ECO:0000256" key="3">
    <source>
        <dbReference type="SAM" id="MobiDB-lite"/>
    </source>
</evidence>
<evidence type="ECO:0000256" key="1">
    <source>
        <dbReference type="ARBA" id="ARBA00022980"/>
    </source>
</evidence>
<reference evidence="5" key="1">
    <citation type="submission" date="2022-12" db="EMBL/GenBank/DDBJ databases">
        <title>Draft genome assemblies for two species of Escallonia (Escalloniales).</title>
        <authorList>
            <person name="Chanderbali A."/>
            <person name="Dervinis C."/>
            <person name="Anghel I."/>
            <person name="Soltis D."/>
            <person name="Soltis P."/>
            <person name="Zapata F."/>
        </authorList>
    </citation>
    <scope>NUCLEOTIDE SEQUENCE</scope>
    <source>
        <strain evidence="5">UCBG92.1500</strain>
        <tissue evidence="5">Leaf</tissue>
    </source>
</reference>
<accession>A0AA88QSB5</accession>
<feature type="domain" description="Large ribosomal subunit protein uL15/eL18" evidence="4">
    <location>
        <begin position="32"/>
        <end position="64"/>
    </location>
</feature>
<keyword evidence="6" id="KW-1185">Reference proteome</keyword>
<evidence type="ECO:0000313" key="5">
    <source>
        <dbReference type="EMBL" id="KAK2965185.1"/>
    </source>
</evidence>
<evidence type="ECO:0000259" key="4">
    <source>
        <dbReference type="Pfam" id="PF17135"/>
    </source>
</evidence>
<sequence>MERLICQMNWELSMRSGTNWATLTYWQRLVNANGVLLRGPKNSREAARHFGKAPGVPHSHTKPNRQGSWKIASGDSTVENGSTFL</sequence>
<dbReference type="AlphaFoldDB" id="A0AA88QSB5"/>
<proteinExistence type="predicted"/>
<comment type="caution">
    <text evidence="5">The sequence shown here is derived from an EMBL/GenBank/DDBJ whole genome shotgun (WGS) entry which is preliminary data.</text>
</comment>
<dbReference type="GO" id="GO:0005840">
    <property type="term" value="C:ribosome"/>
    <property type="evidence" value="ECO:0007669"/>
    <property type="project" value="UniProtKB-KW"/>
</dbReference>